<organism evidence="5 6">
    <name type="scientific">Novipirellula herctigrandis</name>
    <dbReference type="NCBI Taxonomy" id="2527986"/>
    <lineage>
        <taxon>Bacteria</taxon>
        <taxon>Pseudomonadati</taxon>
        <taxon>Planctomycetota</taxon>
        <taxon>Planctomycetia</taxon>
        <taxon>Pirellulales</taxon>
        <taxon>Pirellulaceae</taxon>
        <taxon>Novipirellula</taxon>
    </lineage>
</organism>
<dbReference type="Pfam" id="PF12833">
    <property type="entry name" value="HTH_18"/>
    <property type="match status" value="1"/>
</dbReference>
<dbReference type="Gene3D" id="3.40.50.2300">
    <property type="match status" value="2"/>
</dbReference>
<evidence type="ECO:0000256" key="1">
    <source>
        <dbReference type="ARBA" id="ARBA00023015"/>
    </source>
</evidence>
<dbReference type="SUPFAM" id="SSF46689">
    <property type="entry name" value="Homeodomain-like"/>
    <property type="match status" value="2"/>
</dbReference>
<comment type="caution">
    <text evidence="5">The sequence shown here is derived from an EMBL/GenBank/DDBJ whole genome shotgun (WGS) entry which is preliminary data.</text>
</comment>
<dbReference type="InterPro" id="IPR009057">
    <property type="entry name" value="Homeodomain-like_sf"/>
</dbReference>
<dbReference type="SUPFAM" id="SSF46785">
    <property type="entry name" value="Winged helix' DNA-binding domain"/>
    <property type="match status" value="1"/>
</dbReference>
<dbReference type="GO" id="GO:0000976">
    <property type="term" value="F:transcription cis-regulatory region binding"/>
    <property type="evidence" value="ECO:0007669"/>
    <property type="project" value="TreeGrafter"/>
</dbReference>
<dbReference type="PANTHER" id="PTHR30146">
    <property type="entry name" value="LACI-RELATED TRANSCRIPTIONAL REPRESSOR"/>
    <property type="match status" value="1"/>
</dbReference>
<dbReference type="PROSITE" id="PS01124">
    <property type="entry name" value="HTH_ARAC_FAMILY_2"/>
    <property type="match status" value="1"/>
</dbReference>
<dbReference type="InterPro" id="IPR036388">
    <property type="entry name" value="WH-like_DNA-bd_sf"/>
</dbReference>
<dbReference type="InterPro" id="IPR000524">
    <property type="entry name" value="Tscrpt_reg_HTH_GntR"/>
</dbReference>
<reference evidence="5 6" key="1">
    <citation type="submission" date="2019-02" db="EMBL/GenBank/DDBJ databases">
        <title>Deep-cultivation of Planctomycetes and their phenomic and genomic characterization uncovers novel biology.</title>
        <authorList>
            <person name="Wiegand S."/>
            <person name="Jogler M."/>
            <person name="Boedeker C."/>
            <person name="Pinto D."/>
            <person name="Vollmers J."/>
            <person name="Rivas-Marin E."/>
            <person name="Kohn T."/>
            <person name="Peeters S.H."/>
            <person name="Heuer A."/>
            <person name="Rast P."/>
            <person name="Oberbeckmann S."/>
            <person name="Bunk B."/>
            <person name="Jeske O."/>
            <person name="Meyerdierks A."/>
            <person name="Storesund J.E."/>
            <person name="Kallscheuer N."/>
            <person name="Luecker S."/>
            <person name="Lage O.M."/>
            <person name="Pohl T."/>
            <person name="Merkel B.J."/>
            <person name="Hornburger P."/>
            <person name="Mueller R.-W."/>
            <person name="Bruemmer F."/>
            <person name="Labrenz M."/>
            <person name="Spormann A.M."/>
            <person name="Op Den Camp H."/>
            <person name="Overmann J."/>
            <person name="Amann R."/>
            <person name="Jetten M.S.M."/>
            <person name="Mascher T."/>
            <person name="Medema M.H."/>
            <person name="Devos D.P."/>
            <person name="Kaster A.-K."/>
            <person name="Ovreas L."/>
            <person name="Rohde M."/>
            <person name="Galperin M.Y."/>
            <person name="Jogler C."/>
        </authorList>
    </citation>
    <scope>NUCLEOTIDE SEQUENCE [LARGE SCALE GENOMIC DNA]</scope>
    <source>
        <strain evidence="5 6">CA13</strain>
    </source>
</reference>
<evidence type="ECO:0000259" key="4">
    <source>
        <dbReference type="PROSITE" id="PS01124"/>
    </source>
</evidence>
<dbReference type="Gene3D" id="1.10.10.10">
    <property type="entry name" value="Winged helix-like DNA-binding domain superfamily/Winged helix DNA-binding domain"/>
    <property type="match status" value="1"/>
</dbReference>
<dbReference type="EMBL" id="SJPJ01000001">
    <property type="protein sequence ID" value="TWT84304.1"/>
    <property type="molecule type" value="Genomic_DNA"/>
</dbReference>
<dbReference type="PROSITE" id="PS00041">
    <property type="entry name" value="HTH_ARAC_FAMILY_1"/>
    <property type="match status" value="1"/>
</dbReference>
<feature type="domain" description="HTH araC/xylS-type" evidence="4">
    <location>
        <begin position="349"/>
        <end position="447"/>
    </location>
</feature>
<proteinExistence type="predicted"/>
<dbReference type="Pfam" id="PF13377">
    <property type="entry name" value="Peripla_BP_3"/>
    <property type="match status" value="1"/>
</dbReference>
<sequence length="454" mass="50613">MTISSYIEQDLEARIRSGERPPKLTIGALAQHYGVSFSPVRAAVNQLVARCVLVREANGRLTFGERRSTRRQRVAILIDVQNPLRRRLDVLAGIRQVAVSANWETTLIPVADFSFSQHRKWSFDGIVGRIGRSLATKVKKRNIPTVNVWLNTDATGLTGVYPDWHQAGQMATQHLLSLGFRRLAYVGFSNDRGVEMQLAGYESLAHDIAIEHSVNRINRSYSQSISSWQSFSNQLDKLVGRLEPRTGVCVSDDFLGRFIIERCEQHGLQVPRDVAIVSIENEPLVCEYTNPQLSSIDVGYQQVGMRAAGLLAQLMSGALPPEEPTFLPPRTIVKRQSTDAFGVSDAEVAKCLHFIVTHAHRHISVDDVAAHASLSRRTLERRFKDAVGRTVGEEITCARLEIAKRQLLEPELPVKMVARRSGFRDSSQLCAVFQRELGMSPGQFRKAHAVASDT</sequence>
<dbReference type="SMART" id="SM00342">
    <property type="entry name" value="HTH_ARAC"/>
    <property type="match status" value="1"/>
</dbReference>
<dbReference type="Pfam" id="PF00392">
    <property type="entry name" value="GntR"/>
    <property type="match status" value="1"/>
</dbReference>
<protein>
    <submittedName>
        <fullName evidence="5">Xylose operon regulatory protein</fullName>
    </submittedName>
</protein>
<gene>
    <name evidence="5" type="primary">xylR_13</name>
    <name evidence="5" type="ORF">CA13_57810</name>
</gene>
<keyword evidence="3" id="KW-0804">Transcription</keyword>
<evidence type="ECO:0000313" key="5">
    <source>
        <dbReference type="EMBL" id="TWT84304.1"/>
    </source>
</evidence>
<dbReference type="Gene3D" id="1.10.10.60">
    <property type="entry name" value="Homeodomain-like"/>
    <property type="match status" value="1"/>
</dbReference>
<dbReference type="PANTHER" id="PTHR30146:SF24">
    <property type="entry name" value="XYLOSE OPERON REGULATORY PROTEIN"/>
    <property type="match status" value="1"/>
</dbReference>
<dbReference type="RefSeq" id="WP_146401961.1">
    <property type="nucleotide sequence ID" value="NZ_SJPJ01000001.1"/>
</dbReference>
<dbReference type="InterPro" id="IPR046335">
    <property type="entry name" value="LacI/GalR-like_sensor"/>
</dbReference>
<evidence type="ECO:0000256" key="3">
    <source>
        <dbReference type="ARBA" id="ARBA00023163"/>
    </source>
</evidence>
<dbReference type="AlphaFoldDB" id="A0A5C5ZAD7"/>
<dbReference type="InterPro" id="IPR036390">
    <property type="entry name" value="WH_DNA-bd_sf"/>
</dbReference>
<name>A0A5C5ZAD7_9BACT</name>
<dbReference type="GO" id="GO:0003700">
    <property type="term" value="F:DNA-binding transcription factor activity"/>
    <property type="evidence" value="ECO:0007669"/>
    <property type="project" value="InterPro"/>
</dbReference>
<dbReference type="SUPFAM" id="SSF53822">
    <property type="entry name" value="Periplasmic binding protein-like I"/>
    <property type="match status" value="1"/>
</dbReference>
<dbReference type="InterPro" id="IPR018062">
    <property type="entry name" value="HTH_AraC-typ_CS"/>
</dbReference>
<keyword evidence="2" id="KW-0238">DNA-binding</keyword>
<dbReference type="InterPro" id="IPR028082">
    <property type="entry name" value="Peripla_BP_I"/>
</dbReference>
<dbReference type="Proteomes" id="UP000315010">
    <property type="component" value="Unassembled WGS sequence"/>
</dbReference>
<evidence type="ECO:0000313" key="6">
    <source>
        <dbReference type="Proteomes" id="UP000315010"/>
    </source>
</evidence>
<dbReference type="OrthoDB" id="245552at2"/>
<keyword evidence="1" id="KW-0805">Transcription regulation</keyword>
<dbReference type="InterPro" id="IPR018060">
    <property type="entry name" value="HTH_AraC"/>
</dbReference>
<keyword evidence="6" id="KW-1185">Reference proteome</keyword>
<evidence type="ECO:0000256" key="2">
    <source>
        <dbReference type="ARBA" id="ARBA00023125"/>
    </source>
</evidence>
<accession>A0A5C5ZAD7</accession>